<dbReference type="KEGG" id="lfc:LFE_1112"/>
<dbReference type="AlphaFoldDB" id="I0INF6"/>
<proteinExistence type="predicted"/>
<dbReference type="EMBL" id="AP012342">
    <property type="protein sequence ID" value="BAM06805.1"/>
    <property type="molecule type" value="Genomic_DNA"/>
</dbReference>
<reference evidence="4" key="2">
    <citation type="submission" date="2012-03" db="EMBL/GenBank/DDBJ databases">
        <title>The complete genome sequence of the pioneer microbe on fresh volcanic deposit, Leptospirillum ferrooxidans strain C2-3.</title>
        <authorList>
            <person name="Fujimura R."/>
            <person name="Sato Y."/>
            <person name="Nishizawa T."/>
            <person name="Nanba K."/>
            <person name="Oshima K."/>
            <person name="Hattori M."/>
            <person name="Kamijo T."/>
            <person name="Ohta H."/>
        </authorList>
    </citation>
    <scope>NUCLEOTIDE SEQUENCE [LARGE SCALE GENOMIC DNA]</scope>
    <source>
        <strain evidence="4">C2-3</strain>
    </source>
</reference>
<dbReference type="HOGENOM" id="CLU_590252_0_0_0"/>
<accession>I0INF6</accession>
<evidence type="ECO:0000313" key="4">
    <source>
        <dbReference type="Proteomes" id="UP000007382"/>
    </source>
</evidence>
<feature type="region of interest" description="Disordered" evidence="1">
    <location>
        <begin position="120"/>
        <end position="164"/>
    </location>
</feature>
<feature type="transmembrane region" description="Helical" evidence="2">
    <location>
        <begin position="90"/>
        <end position="110"/>
    </location>
</feature>
<keyword evidence="2" id="KW-0812">Transmembrane</keyword>
<name>I0INF6_LEPFC</name>
<feature type="compositionally biased region" description="Basic and acidic residues" evidence="1">
    <location>
        <begin position="137"/>
        <end position="152"/>
    </location>
</feature>
<evidence type="ECO:0000256" key="1">
    <source>
        <dbReference type="SAM" id="MobiDB-lite"/>
    </source>
</evidence>
<evidence type="ECO:0000256" key="2">
    <source>
        <dbReference type="SAM" id="Phobius"/>
    </source>
</evidence>
<sequence length="463" mass="52063">MRGKRMRYGKIGNLLVGLAILFCLWGFSTSPVCGAESISSVAHPVDFDVLKRAQKDLQQDLGLPDHSDSGLIENPPHRNPSTSGLEEHPFLISVLLIALGVGIILLGWVIRSEQKRESSVPSEGSSFLDSDDSDGMELEKSPPKKDLPDTRSKKNRRPLLSSTVSRSPGTFLSYMERLDSFLQTLQANSSEPDLSCVALYHLKSNSAFHTLLSRSAGARFPRFFRPSLLSASTQNLLLTMKTGDLDRKQAAFGMTTITDGNIDSLCVLFFDQRGVSYLIYFSEIRNEHSGKWFRSVSQSRVELLSALELHLKDYSRFHYQIPEDTFDGYGVLDGRGFENRLFQELERADRLKTETLLFVFSVKDLKHQEGAVEMEEEFMDRFQRGVSLEIRNGDSLTRAGDGHLFLLLPETLEADASIITSRLQKIFDSTKEALHRKDLVLGFREISLHGAEKEKLFAFLSTI</sequence>
<keyword evidence="2" id="KW-0472">Membrane</keyword>
<dbReference type="eggNOG" id="COG3706">
    <property type="taxonomic scope" value="Bacteria"/>
</dbReference>
<keyword evidence="2" id="KW-1133">Transmembrane helix</keyword>
<keyword evidence="4" id="KW-1185">Reference proteome</keyword>
<dbReference type="STRING" id="1162668.LFE_1112"/>
<evidence type="ECO:0008006" key="5">
    <source>
        <dbReference type="Google" id="ProtNLM"/>
    </source>
</evidence>
<feature type="region of interest" description="Disordered" evidence="1">
    <location>
        <begin position="62"/>
        <end position="84"/>
    </location>
</feature>
<dbReference type="PATRIC" id="fig|1162668.3.peg.1290"/>
<evidence type="ECO:0000313" key="3">
    <source>
        <dbReference type="EMBL" id="BAM06805.1"/>
    </source>
</evidence>
<reference evidence="3 4" key="1">
    <citation type="journal article" date="2012" name="J. Bacteriol.">
        <title>Complete Genome Sequence of Leptospirillum ferrooxidans Strain C2-3, Isolated from a Fresh Volcanic Ash Deposit on the Island of Miyake, Japan.</title>
        <authorList>
            <person name="Fujimura R."/>
            <person name="Sato Y."/>
            <person name="Nishizawa T."/>
            <person name="Oshima K."/>
            <person name="Kim S.-W."/>
            <person name="Hattori M."/>
            <person name="Kamijo T."/>
            <person name="Ohta H."/>
        </authorList>
    </citation>
    <scope>NUCLEOTIDE SEQUENCE [LARGE SCALE GENOMIC DNA]</scope>
    <source>
        <strain evidence="3 4">C2-3</strain>
    </source>
</reference>
<gene>
    <name evidence="3" type="ordered locus">LFE_1112</name>
</gene>
<organism evidence="3 4">
    <name type="scientific">Leptospirillum ferrooxidans (strain C2-3)</name>
    <dbReference type="NCBI Taxonomy" id="1162668"/>
    <lineage>
        <taxon>Bacteria</taxon>
        <taxon>Pseudomonadati</taxon>
        <taxon>Nitrospirota</taxon>
        <taxon>Nitrospiria</taxon>
        <taxon>Nitrospirales</taxon>
        <taxon>Nitrospiraceae</taxon>
        <taxon>Leptospirillum</taxon>
    </lineage>
</organism>
<protein>
    <recommendedName>
        <fullName evidence="5">GGDEF domain-containing protein</fullName>
    </recommendedName>
</protein>
<dbReference type="Proteomes" id="UP000007382">
    <property type="component" value="Chromosome"/>
</dbReference>